<sequence length="214" mass="24499">MKNNITTLLFDLDGTLIDTNELIIATYLHTLEKYYPNKYKREDVLPFMGPTLHEAFSTVDPDRVEEMILEYRTFNLANHDLLVKEFPNVLETIQTLKEKGYKLGIVTTKKHDVSLKGLRLMKLEEYFDVIVAMDHVTKVKPDPEPIFKALEQINSTPKETIMVGDNFHDILAGKNAGTKTAGVAWTIKGRDYLAKYEPDYMLENMADLLTILGE</sequence>
<dbReference type="Gene3D" id="1.10.150.240">
    <property type="entry name" value="Putative phosphatase, domain 2"/>
    <property type="match status" value="1"/>
</dbReference>
<dbReference type="NCBIfam" id="NF009804">
    <property type="entry name" value="PRK13288.1"/>
    <property type="match status" value="1"/>
</dbReference>
<organism evidence="4 5">
    <name type="scientific">Bacillus xiapuensis</name>
    <dbReference type="NCBI Taxonomy" id="2014075"/>
    <lineage>
        <taxon>Bacteria</taxon>
        <taxon>Bacillati</taxon>
        <taxon>Bacillota</taxon>
        <taxon>Bacilli</taxon>
        <taxon>Bacillales</taxon>
        <taxon>Bacillaceae</taxon>
        <taxon>Bacillus</taxon>
    </lineage>
</organism>
<dbReference type="NCBIfam" id="TIGR01509">
    <property type="entry name" value="HAD-SF-IA-v3"/>
    <property type="match status" value="1"/>
</dbReference>
<comment type="similarity">
    <text evidence="3">Belongs to the HAD-like hydrolase superfamily. PpaX family.</text>
</comment>
<dbReference type="PANTHER" id="PTHR43434">
    <property type="entry name" value="PHOSPHOGLYCOLATE PHOSPHATASE"/>
    <property type="match status" value="1"/>
</dbReference>
<dbReference type="SFLD" id="SFLDS00003">
    <property type="entry name" value="Haloacid_Dehalogenase"/>
    <property type="match status" value="1"/>
</dbReference>
<dbReference type="CDD" id="cd02616">
    <property type="entry name" value="HAD_PPase"/>
    <property type="match status" value="1"/>
</dbReference>
<evidence type="ECO:0000256" key="2">
    <source>
        <dbReference type="ARBA" id="ARBA00022842"/>
    </source>
</evidence>
<dbReference type="GO" id="GO:0004427">
    <property type="term" value="F:inorganic diphosphate phosphatase activity"/>
    <property type="evidence" value="ECO:0007669"/>
    <property type="project" value="UniProtKB-EC"/>
</dbReference>
<dbReference type="EMBL" id="JARMQG010000033">
    <property type="protein sequence ID" value="MED3561589.1"/>
    <property type="molecule type" value="Genomic_DNA"/>
</dbReference>
<comment type="cofactor">
    <cofactor evidence="3">
        <name>Mg(2+)</name>
        <dbReference type="ChEBI" id="CHEBI:18420"/>
    </cofactor>
</comment>
<name>A0ABU6N6G5_9BACI</name>
<feature type="active site" description="Nucleophile" evidence="3">
    <location>
        <position position="11"/>
    </location>
</feature>
<gene>
    <name evidence="3 4" type="primary">ppaX</name>
    <name evidence="4" type="ORF">P4447_03365</name>
</gene>
<dbReference type="InterPro" id="IPR006439">
    <property type="entry name" value="HAD-SF_hydro_IA"/>
</dbReference>
<accession>A0ABU6N6G5</accession>
<dbReference type="InterPro" id="IPR050155">
    <property type="entry name" value="HAD-like_hydrolase_sf"/>
</dbReference>
<dbReference type="Pfam" id="PF13419">
    <property type="entry name" value="HAD_2"/>
    <property type="match status" value="1"/>
</dbReference>
<dbReference type="InterPro" id="IPR023733">
    <property type="entry name" value="Pyrophosphatase_Ppax"/>
</dbReference>
<dbReference type="HAMAP" id="MF_01250">
    <property type="entry name" value="Pyrophosphat_PpaX"/>
    <property type="match status" value="1"/>
</dbReference>
<dbReference type="InterPro" id="IPR006549">
    <property type="entry name" value="HAD-SF_hydro_IIIA"/>
</dbReference>
<evidence type="ECO:0000256" key="1">
    <source>
        <dbReference type="ARBA" id="ARBA00022801"/>
    </source>
</evidence>
<dbReference type="SFLD" id="SFLDG01129">
    <property type="entry name" value="C1.5:_HAD__Beta-PGM__Phosphata"/>
    <property type="match status" value="1"/>
</dbReference>
<dbReference type="Proteomes" id="UP001330749">
    <property type="component" value="Unassembled WGS sequence"/>
</dbReference>
<dbReference type="SFLD" id="SFLDG01135">
    <property type="entry name" value="C1.5.6:_HAD__Beta-PGM__Phospha"/>
    <property type="match status" value="1"/>
</dbReference>
<dbReference type="RefSeq" id="WP_327966473.1">
    <property type="nucleotide sequence ID" value="NZ_JARMQG010000033.1"/>
</dbReference>
<evidence type="ECO:0000313" key="4">
    <source>
        <dbReference type="EMBL" id="MED3561589.1"/>
    </source>
</evidence>
<evidence type="ECO:0000313" key="5">
    <source>
        <dbReference type="Proteomes" id="UP001330749"/>
    </source>
</evidence>
<dbReference type="InterPro" id="IPR023214">
    <property type="entry name" value="HAD_sf"/>
</dbReference>
<dbReference type="InterPro" id="IPR041492">
    <property type="entry name" value="HAD_2"/>
</dbReference>
<dbReference type="NCBIfam" id="TIGR01662">
    <property type="entry name" value="HAD-SF-IIIA"/>
    <property type="match status" value="1"/>
</dbReference>
<dbReference type="InterPro" id="IPR036412">
    <property type="entry name" value="HAD-like_sf"/>
</dbReference>
<dbReference type="EC" id="3.6.1.1" evidence="3"/>
<comment type="catalytic activity">
    <reaction evidence="3">
        <text>diphosphate + H2O = 2 phosphate + H(+)</text>
        <dbReference type="Rhea" id="RHEA:24576"/>
        <dbReference type="ChEBI" id="CHEBI:15377"/>
        <dbReference type="ChEBI" id="CHEBI:15378"/>
        <dbReference type="ChEBI" id="CHEBI:33019"/>
        <dbReference type="ChEBI" id="CHEBI:43474"/>
        <dbReference type="EC" id="3.6.1.1"/>
    </reaction>
</comment>
<keyword evidence="5" id="KW-1185">Reference proteome</keyword>
<dbReference type="Gene3D" id="3.40.50.1000">
    <property type="entry name" value="HAD superfamily/HAD-like"/>
    <property type="match status" value="1"/>
</dbReference>
<dbReference type="InterPro" id="IPR023198">
    <property type="entry name" value="PGP-like_dom2"/>
</dbReference>
<protein>
    <recommendedName>
        <fullName evidence="3">Pyrophosphatase PpaX</fullName>
        <ecNumber evidence="3">3.6.1.1</ecNumber>
    </recommendedName>
</protein>
<dbReference type="SUPFAM" id="SSF56784">
    <property type="entry name" value="HAD-like"/>
    <property type="match status" value="1"/>
</dbReference>
<dbReference type="PANTHER" id="PTHR43434:SF26">
    <property type="entry name" value="PYROPHOSPHATASE PPAX"/>
    <property type="match status" value="1"/>
</dbReference>
<reference evidence="4 5" key="1">
    <citation type="submission" date="2023-03" db="EMBL/GenBank/DDBJ databases">
        <title>Bacillus Genome Sequencing.</title>
        <authorList>
            <person name="Dunlap C."/>
        </authorList>
    </citation>
    <scope>NUCLEOTIDE SEQUENCE [LARGE SCALE GENOMIC DNA]</scope>
    <source>
        <strain evidence="4 5">B-14544</strain>
    </source>
</reference>
<keyword evidence="2 3" id="KW-0460">Magnesium</keyword>
<dbReference type="NCBIfam" id="TIGR01549">
    <property type="entry name" value="HAD-SF-IA-v1"/>
    <property type="match status" value="1"/>
</dbReference>
<comment type="function">
    <text evidence="3">Hydrolyzes pyrophosphate formed during P-Ser-HPr dephosphorylation by HPrK/P. Might play a role in controlling the intracellular pyrophosphate pool.</text>
</comment>
<comment type="caution">
    <text evidence="4">The sequence shown here is derived from an EMBL/GenBank/DDBJ whole genome shotgun (WGS) entry which is preliminary data.</text>
</comment>
<proteinExistence type="inferred from homology"/>
<evidence type="ECO:0000256" key="3">
    <source>
        <dbReference type="HAMAP-Rule" id="MF_01250"/>
    </source>
</evidence>
<keyword evidence="1 3" id="KW-0378">Hydrolase</keyword>